<evidence type="ECO:0000313" key="16">
    <source>
        <dbReference type="Proteomes" id="UP000095038"/>
    </source>
</evidence>
<keyword evidence="12" id="KW-0131">Cell cycle</keyword>
<proteinExistence type="inferred from homology"/>
<organism evidence="15 16">
    <name type="scientific">Ascoidea rubescens DSM 1968</name>
    <dbReference type="NCBI Taxonomy" id="1344418"/>
    <lineage>
        <taxon>Eukaryota</taxon>
        <taxon>Fungi</taxon>
        <taxon>Dikarya</taxon>
        <taxon>Ascomycota</taxon>
        <taxon>Saccharomycotina</taxon>
        <taxon>Saccharomycetes</taxon>
        <taxon>Ascoideaceae</taxon>
        <taxon>Ascoidea</taxon>
    </lineage>
</organism>
<dbReference type="GO" id="GO:0061630">
    <property type="term" value="F:ubiquitin protein ligase activity"/>
    <property type="evidence" value="ECO:0007669"/>
    <property type="project" value="EnsemblFungi"/>
</dbReference>
<dbReference type="InParanoid" id="A0A1D2VKB3"/>
<evidence type="ECO:0000256" key="10">
    <source>
        <dbReference type="ARBA" id="ARBA00022833"/>
    </source>
</evidence>
<dbReference type="PROSITE" id="PS50089">
    <property type="entry name" value="ZF_RING_2"/>
    <property type="match status" value="1"/>
</dbReference>
<comment type="similarity">
    <text evidence="3">Belongs to the RING-box family.</text>
</comment>
<evidence type="ECO:0000256" key="3">
    <source>
        <dbReference type="ARBA" id="ARBA00009273"/>
    </source>
</evidence>
<reference evidence="16" key="1">
    <citation type="submission" date="2016-05" db="EMBL/GenBank/DDBJ databases">
        <title>Comparative genomics of biotechnologically important yeasts.</title>
        <authorList>
            <consortium name="DOE Joint Genome Institute"/>
            <person name="Riley R."/>
            <person name="Haridas S."/>
            <person name="Wolfe K.H."/>
            <person name="Lopes M.R."/>
            <person name="Hittinger C.T."/>
            <person name="Goker M."/>
            <person name="Salamov A."/>
            <person name="Wisecaver J."/>
            <person name="Long T.M."/>
            <person name="Aerts A.L."/>
            <person name="Barry K."/>
            <person name="Choi C."/>
            <person name="Clum A."/>
            <person name="Coughlan A.Y."/>
            <person name="Deshpande S."/>
            <person name="Douglass A.P."/>
            <person name="Hanson S.J."/>
            <person name="Klenk H.-P."/>
            <person name="Labutti K."/>
            <person name="Lapidus A."/>
            <person name="Lindquist E."/>
            <person name="Lipzen A."/>
            <person name="Meier-Kolthoff J.P."/>
            <person name="Ohm R.A."/>
            <person name="Otillar R.P."/>
            <person name="Pangilinan J."/>
            <person name="Peng Y."/>
            <person name="Rokas A."/>
            <person name="Rosa C.A."/>
            <person name="Scheuner C."/>
            <person name="Sibirny A.A."/>
            <person name="Slot J.C."/>
            <person name="Stielow J.B."/>
            <person name="Sun H."/>
            <person name="Kurtzman C.P."/>
            <person name="Blackwell M."/>
            <person name="Grigoriev I.V."/>
            <person name="Jeffries T.W."/>
        </authorList>
    </citation>
    <scope>NUCLEOTIDE SEQUENCE [LARGE SCALE GENOMIC DNA]</scope>
    <source>
        <strain evidence="16">DSM 1968</strain>
    </source>
</reference>
<evidence type="ECO:0000256" key="13">
    <source>
        <dbReference type="PROSITE-ProRule" id="PRU00175"/>
    </source>
</evidence>
<dbReference type="Pfam" id="PF12861">
    <property type="entry name" value="zf-ANAPC11"/>
    <property type="match status" value="1"/>
</dbReference>
<feature type="domain" description="RING-type" evidence="14">
    <location>
        <begin position="34"/>
        <end position="77"/>
    </location>
</feature>
<keyword evidence="5" id="KW-0132">Cell division</keyword>
<dbReference type="OrthoDB" id="1681166at2759"/>
<dbReference type="InterPro" id="IPR024991">
    <property type="entry name" value="RING-H2_APC11"/>
</dbReference>
<dbReference type="GeneID" id="30963428"/>
<dbReference type="GO" id="GO:0008270">
    <property type="term" value="F:zinc ion binding"/>
    <property type="evidence" value="ECO:0007669"/>
    <property type="project" value="UniProtKB-KW"/>
</dbReference>
<keyword evidence="7 13" id="KW-0863">Zinc-finger</keyword>
<accession>A0A1D2VKB3</accession>
<dbReference type="STRING" id="1344418.A0A1D2VKB3"/>
<keyword evidence="8" id="KW-0498">Mitosis</keyword>
<dbReference type="FunFam" id="3.30.40.10:FF:000111">
    <property type="entry name" value="Anaphase-promoting complex subunit 11"/>
    <property type="match status" value="1"/>
</dbReference>
<dbReference type="InterPro" id="IPR013083">
    <property type="entry name" value="Znf_RING/FYVE/PHD"/>
</dbReference>
<dbReference type="InterPro" id="IPR001841">
    <property type="entry name" value="Znf_RING"/>
</dbReference>
<dbReference type="InterPro" id="IPR051031">
    <property type="entry name" value="RING-box_E3_Ubiquitin_Ligase"/>
</dbReference>
<comment type="subcellular location">
    <subcellularLocation>
        <location evidence="1">Nucleus</location>
    </subcellularLocation>
</comment>
<evidence type="ECO:0000256" key="11">
    <source>
        <dbReference type="ARBA" id="ARBA00023242"/>
    </source>
</evidence>
<dbReference type="AlphaFoldDB" id="A0A1D2VKB3"/>
<keyword evidence="10" id="KW-0862">Zinc</keyword>
<dbReference type="SUPFAM" id="SSF57850">
    <property type="entry name" value="RING/U-box"/>
    <property type="match status" value="1"/>
</dbReference>
<dbReference type="GO" id="GO:0016567">
    <property type="term" value="P:protein ubiquitination"/>
    <property type="evidence" value="ECO:0007669"/>
    <property type="project" value="EnsemblFungi"/>
</dbReference>
<keyword evidence="11" id="KW-0539">Nucleus</keyword>
<keyword evidence="9" id="KW-0833">Ubl conjugation pathway</keyword>
<evidence type="ECO:0000256" key="5">
    <source>
        <dbReference type="ARBA" id="ARBA00022618"/>
    </source>
</evidence>
<sequence length="81" mass="9386">MKVKIKNWHAISYWHWTVDDELCGICRAAFDSTCPVCKYPGDECPMVLGNCHHAFHLHCILKWLDTETSNGLCPMCRQTFQ</sequence>
<dbReference type="EMBL" id="KV454478">
    <property type="protein sequence ID" value="ODV62039.1"/>
    <property type="molecule type" value="Genomic_DNA"/>
</dbReference>
<protein>
    <recommendedName>
        <fullName evidence="4">Anaphase-promoting complex subunit 11</fullName>
    </recommendedName>
</protein>
<evidence type="ECO:0000256" key="1">
    <source>
        <dbReference type="ARBA" id="ARBA00004123"/>
    </source>
</evidence>
<name>A0A1D2VKB3_9ASCO</name>
<evidence type="ECO:0000259" key="14">
    <source>
        <dbReference type="PROSITE" id="PS50089"/>
    </source>
</evidence>
<dbReference type="GO" id="GO:0097602">
    <property type="term" value="F:cullin family protein binding"/>
    <property type="evidence" value="ECO:0007669"/>
    <property type="project" value="InterPro"/>
</dbReference>
<evidence type="ECO:0000256" key="7">
    <source>
        <dbReference type="ARBA" id="ARBA00022771"/>
    </source>
</evidence>
<dbReference type="GO" id="GO:0005680">
    <property type="term" value="C:anaphase-promoting complex"/>
    <property type="evidence" value="ECO:0007669"/>
    <property type="project" value="EnsemblFungi"/>
</dbReference>
<dbReference type="GO" id="GO:0031145">
    <property type="term" value="P:anaphase-promoting complex-dependent catabolic process"/>
    <property type="evidence" value="ECO:0007669"/>
    <property type="project" value="EnsemblFungi"/>
</dbReference>
<evidence type="ECO:0000256" key="2">
    <source>
        <dbReference type="ARBA" id="ARBA00004906"/>
    </source>
</evidence>
<dbReference type="SMART" id="SM00184">
    <property type="entry name" value="RING"/>
    <property type="match status" value="1"/>
</dbReference>
<keyword evidence="6" id="KW-0479">Metal-binding</keyword>
<evidence type="ECO:0000313" key="15">
    <source>
        <dbReference type="EMBL" id="ODV62039.1"/>
    </source>
</evidence>
<keyword evidence="16" id="KW-1185">Reference proteome</keyword>
<gene>
    <name evidence="15" type="ORF">ASCRUDRAFT_23408</name>
</gene>
<feature type="non-terminal residue" evidence="15">
    <location>
        <position position="81"/>
    </location>
</feature>
<dbReference type="CDD" id="cd16456">
    <property type="entry name" value="RING-H2_APC11"/>
    <property type="match status" value="1"/>
</dbReference>
<dbReference type="FunCoup" id="A0A1D2VKB3">
    <property type="interactions" value="248"/>
</dbReference>
<evidence type="ECO:0000256" key="9">
    <source>
        <dbReference type="ARBA" id="ARBA00022786"/>
    </source>
</evidence>
<dbReference type="GO" id="GO:0051301">
    <property type="term" value="P:cell division"/>
    <property type="evidence" value="ECO:0007669"/>
    <property type="project" value="UniProtKB-KW"/>
</dbReference>
<dbReference type="RefSeq" id="XP_020048346.1">
    <property type="nucleotide sequence ID" value="XM_020189792.1"/>
</dbReference>
<evidence type="ECO:0000256" key="8">
    <source>
        <dbReference type="ARBA" id="ARBA00022776"/>
    </source>
</evidence>
<evidence type="ECO:0000256" key="6">
    <source>
        <dbReference type="ARBA" id="ARBA00022723"/>
    </source>
</evidence>
<dbReference type="Proteomes" id="UP000095038">
    <property type="component" value="Unassembled WGS sequence"/>
</dbReference>
<comment type="pathway">
    <text evidence="2">Protein modification; protein ubiquitination.</text>
</comment>
<dbReference type="PANTHER" id="PTHR11210">
    <property type="entry name" value="RING BOX"/>
    <property type="match status" value="1"/>
</dbReference>
<evidence type="ECO:0000256" key="12">
    <source>
        <dbReference type="ARBA" id="ARBA00023306"/>
    </source>
</evidence>
<evidence type="ECO:0000256" key="4">
    <source>
        <dbReference type="ARBA" id="ARBA00013928"/>
    </source>
</evidence>
<dbReference type="Gene3D" id="3.30.40.10">
    <property type="entry name" value="Zinc/RING finger domain, C3HC4 (zinc finger)"/>
    <property type="match status" value="1"/>
</dbReference>